<evidence type="ECO:0000256" key="2">
    <source>
        <dbReference type="ARBA" id="ARBA00009525"/>
    </source>
</evidence>
<dbReference type="AlphaFoldDB" id="A0A553N867"/>
<dbReference type="Gene3D" id="2.20.20.110">
    <property type="entry name" value="Rad4, beta-hairpin domain BHD1"/>
    <property type="match status" value="1"/>
</dbReference>
<dbReference type="FunFam" id="3.30.70.2460:FF:000001">
    <property type="entry name" value="DNA repair protein Rad4 family"/>
    <property type="match status" value="1"/>
</dbReference>
<dbReference type="GO" id="GO:0006289">
    <property type="term" value="P:nucleotide-excision repair"/>
    <property type="evidence" value="ECO:0007669"/>
    <property type="project" value="InterPro"/>
</dbReference>
<feature type="domain" description="Rad4 beta-hairpin" evidence="8">
    <location>
        <begin position="525"/>
        <end position="577"/>
    </location>
</feature>
<evidence type="ECO:0000313" key="12">
    <source>
        <dbReference type="Proteomes" id="UP000318571"/>
    </source>
</evidence>
<feature type="compositionally biased region" description="Basic and acidic residues" evidence="7">
    <location>
        <begin position="81"/>
        <end position="98"/>
    </location>
</feature>
<evidence type="ECO:0000259" key="9">
    <source>
        <dbReference type="SMART" id="SM01031"/>
    </source>
</evidence>
<evidence type="ECO:0000259" key="8">
    <source>
        <dbReference type="SMART" id="SM01030"/>
    </source>
</evidence>
<dbReference type="Pfam" id="PF03835">
    <property type="entry name" value="Rad4"/>
    <property type="match status" value="1"/>
</dbReference>
<dbReference type="Pfam" id="PF10403">
    <property type="entry name" value="BHD_1"/>
    <property type="match status" value="1"/>
</dbReference>
<evidence type="ECO:0000256" key="7">
    <source>
        <dbReference type="SAM" id="MobiDB-lite"/>
    </source>
</evidence>
<dbReference type="GO" id="GO:0006298">
    <property type="term" value="P:mismatch repair"/>
    <property type="evidence" value="ECO:0007669"/>
    <property type="project" value="TreeGrafter"/>
</dbReference>
<dbReference type="STRING" id="6832.A0A553N867"/>
<dbReference type="InterPro" id="IPR004583">
    <property type="entry name" value="DNA_repair_Rad4"/>
</dbReference>
<dbReference type="InterPro" id="IPR042488">
    <property type="entry name" value="Rad4_BHD3_sf"/>
</dbReference>
<keyword evidence="12" id="KW-1185">Reference proteome</keyword>
<accession>A0A553N867</accession>
<keyword evidence="3" id="KW-0227">DNA damage</keyword>
<feature type="compositionally biased region" description="Basic and acidic residues" evidence="7">
    <location>
        <begin position="185"/>
        <end position="195"/>
    </location>
</feature>
<feature type="compositionally biased region" description="Low complexity" evidence="7">
    <location>
        <begin position="405"/>
        <end position="417"/>
    </location>
</feature>
<dbReference type="EMBL" id="VCGU01000459">
    <property type="protein sequence ID" value="TRY61631.1"/>
    <property type="molecule type" value="Genomic_DNA"/>
</dbReference>
<dbReference type="InterPro" id="IPR018327">
    <property type="entry name" value="BHD_2"/>
</dbReference>
<dbReference type="GO" id="GO:0000111">
    <property type="term" value="C:nucleotide-excision repair factor 2 complex"/>
    <property type="evidence" value="ECO:0007669"/>
    <property type="project" value="TreeGrafter"/>
</dbReference>
<dbReference type="SUPFAM" id="SSF54001">
    <property type="entry name" value="Cysteine proteinases"/>
    <property type="match status" value="1"/>
</dbReference>
<dbReference type="GO" id="GO:0003684">
    <property type="term" value="F:damaged DNA binding"/>
    <property type="evidence" value="ECO:0007669"/>
    <property type="project" value="InterPro"/>
</dbReference>
<keyword evidence="5" id="KW-0234">DNA repair</keyword>
<feature type="region of interest" description="Disordered" evidence="7">
    <location>
        <begin position="58"/>
        <end position="417"/>
    </location>
</feature>
<feature type="compositionally biased region" description="Polar residues" evidence="7">
    <location>
        <begin position="337"/>
        <end position="354"/>
    </location>
</feature>
<dbReference type="SMART" id="SM01030">
    <property type="entry name" value="BHD_1"/>
    <property type="match status" value="1"/>
</dbReference>
<feature type="compositionally biased region" description="Polar residues" evidence="7">
    <location>
        <begin position="290"/>
        <end position="302"/>
    </location>
</feature>
<dbReference type="SMART" id="SM01032">
    <property type="entry name" value="BHD_3"/>
    <property type="match status" value="1"/>
</dbReference>
<organism evidence="11 12">
    <name type="scientific">Tigriopus californicus</name>
    <name type="common">Marine copepod</name>
    <dbReference type="NCBI Taxonomy" id="6832"/>
    <lineage>
        <taxon>Eukaryota</taxon>
        <taxon>Metazoa</taxon>
        <taxon>Ecdysozoa</taxon>
        <taxon>Arthropoda</taxon>
        <taxon>Crustacea</taxon>
        <taxon>Multicrustacea</taxon>
        <taxon>Hexanauplia</taxon>
        <taxon>Copepoda</taxon>
        <taxon>Harpacticoida</taxon>
        <taxon>Harpacticidae</taxon>
        <taxon>Tigriopus</taxon>
    </lineage>
</organism>
<proteinExistence type="inferred from homology"/>
<gene>
    <name evidence="11" type="ORF">TCAL_04405</name>
</gene>
<dbReference type="GO" id="GO:0003697">
    <property type="term" value="F:single-stranded DNA binding"/>
    <property type="evidence" value="ECO:0007669"/>
    <property type="project" value="TreeGrafter"/>
</dbReference>
<evidence type="ECO:0000256" key="3">
    <source>
        <dbReference type="ARBA" id="ARBA00022763"/>
    </source>
</evidence>
<feature type="domain" description="Rad4 beta-hairpin" evidence="9">
    <location>
        <begin position="579"/>
        <end position="635"/>
    </location>
</feature>
<dbReference type="InterPro" id="IPR018026">
    <property type="entry name" value="DNA_repair_Rad4-like"/>
</dbReference>
<dbReference type="GO" id="GO:0005737">
    <property type="term" value="C:cytoplasm"/>
    <property type="evidence" value="ECO:0007669"/>
    <property type="project" value="TreeGrafter"/>
</dbReference>
<evidence type="ECO:0000256" key="4">
    <source>
        <dbReference type="ARBA" id="ARBA00023125"/>
    </source>
</evidence>
<dbReference type="Proteomes" id="UP000318571">
    <property type="component" value="Chromosome 8"/>
</dbReference>
<dbReference type="SMART" id="SM01031">
    <property type="entry name" value="BHD_2"/>
    <property type="match status" value="1"/>
</dbReference>
<dbReference type="NCBIfam" id="TIGR00605">
    <property type="entry name" value="rad4"/>
    <property type="match status" value="1"/>
</dbReference>
<dbReference type="GO" id="GO:0071942">
    <property type="term" value="C:XPC complex"/>
    <property type="evidence" value="ECO:0007669"/>
    <property type="project" value="TreeGrafter"/>
</dbReference>
<dbReference type="Gene3D" id="3.10.620.30">
    <property type="match status" value="1"/>
</dbReference>
<keyword evidence="4" id="KW-0238">DNA-binding</keyword>
<dbReference type="InterPro" id="IPR018326">
    <property type="entry name" value="Rad4_beta-hairpin_dom1"/>
</dbReference>
<evidence type="ECO:0000256" key="5">
    <source>
        <dbReference type="ARBA" id="ARBA00023204"/>
    </source>
</evidence>
<protein>
    <submittedName>
        <fullName evidence="11">Uncharacterized protein</fullName>
    </submittedName>
</protein>
<dbReference type="PANTHER" id="PTHR12135:SF0">
    <property type="entry name" value="DNA REPAIR PROTEIN COMPLEMENTING XP-C CELLS"/>
    <property type="match status" value="1"/>
</dbReference>
<name>A0A553N867_TIGCA</name>
<dbReference type="Pfam" id="PF10405">
    <property type="entry name" value="BHD_3"/>
    <property type="match status" value="1"/>
</dbReference>
<comment type="similarity">
    <text evidence="2">Belongs to the XPC family.</text>
</comment>
<feature type="compositionally biased region" description="Basic and acidic residues" evidence="7">
    <location>
        <begin position="111"/>
        <end position="122"/>
    </location>
</feature>
<dbReference type="InterPro" id="IPR038765">
    <property type="entry name" value="Papain-like_cys_pep_sf"/>
</dbReference>
<comment type="caution">
    <text evidence="11">The sequence shown here is derived from an EMBL/GenBank/DDBJ whole genome shotgun (WGS) entry which is preliminary data.</text>
</comment>
<evidence type="ECO:0000313" key="11">
    <source>
        <dbReference type="EMBL" id="TRY61631.1"/>
    </source>
</evidence>
<dbReference type="OMA" id="ISTIMFH"/>
<reference evidence="11 12" key="1">
    <citation type="journal article" date="2018" name="Nat. Ecol. Evol.">
        <title>Genomic signatures of mitonuclear coevolution across populations of Tigriopus californicus.</title>
        <authorList>
            <person name="Barreto F.S."/>
            <person name="Watson E.T."/>
            <person name="Lima T.G."/>
            <person name="Willett C.S."/>
            <person name="Edmands S."/>
            <person name="Li W."/>
            <person name="Burton R.S."/>
        </authorList>
    </citation>
    <scope>NUCLEOTIDE SEQUENCE [LARGE SCALE GENOMIC DNA]</scope>
    <source>
        <strain evidence="11 12">San Diego</strain>
    </source>
</reference>
<evidence type="ECO:0000256" key="1">
    <source>
        <dbReference type="ARBA" id="ARBA00004123"/>
    </source>
</evidence>
<comment type="subcellular location">
    <subcellularLocation>
        <location evidence="1">Nucleus</location>
    </subcellularLocation>
</comment>
<evidence type="ECO:0000259" key="10">
    <source>
        <dbReference type="SMART" id="SM01032"/>
    </source>
</evidence>
<dbReference type="PANTHER" id="PTHR12135">
    <property type="entry name" value="DNA REPAIR PROTEIN XP-C / RAD4"/>
    <property type="match status" value="1"/>
</dbReference>
<dbReference type="InterPro" id="IPR018325">
    <property type="entry name" value="Rad4/PNGase_transGLS-fold"/>
</dbReference>
<feature type="domain" description="Rad4 beta-hairpin" evidence="10">
    <location>
        <begin position="642"/>
        <end position="716"/>
    </location>
</feature>
<dbReference type="InterPro" id="IPR018328">
    <property type="entry name" value="Rad4_beta-hairpin_dom3"/>
</dbReference>
<dbReference type="Gene3D" id="3.30.70.2460">
    <property type="entry name" value="Rad4, beta-hairpin domain BHD3"/>
    <property type="match status" value="1"/>
</dbReference>
<evidence type="ECO:0000256" key="6">
    <source>
        <dbReference type="ARBA" id="ARBA00023242"/>
    </source>
</evidence>
<sequence>MKLIEKGLYTCHEELVLLFLALTRTLKWPSRLVLNLTPVGMKPETTFKGIKREKVEDEEDKECNLDKAEKAQPTQSKAKRIKVENTEKDLEQDLETAKKVKSPKPQGKGIKVRDAAESDKNSKSRIVAQSKKAQQKDGVKSKSRSKLAATKETIANEDVSSKTHSKGKAVKPGDSKIALSNSKAPKSESLKDRAQSKPRIAEQSPEKNPAKKSKNSSETPPKRKNKEKKEEKSRSRNNNNSDDNMSANLKRKALRDRNDEKSKTKSRSSSRSDTKIDPRSSRHQSRSSTKRSQPSIASPQTKKTSDRSSSRRSSRSIKQYRERSETEDESDEEPKCTKTQKSKSNASKLPSKLSNKAKEEAKSRQSRKPTSFQIKSEGSDSESDFSSMTQRPKKKARPTLPAPPTTTKKTSAKGGSSKLAKFQPVNMWLEVLIDSKWECVDVIRKKIGCTMDMEERCSKPMAYVLACDPRGRLKDVTKKYAKEFMTKNRKLRIDETWLKQTLRPWAPPKDALDDLEDQQIDQALQSMPIPTTVSAFKDHPLYALPRHLLKYEAIYPPNPMPLGYLKGEPIYARECVHHLNGRTNWLKEGRVVRIGEESYKVVKGGPKWDKMTSSVVKGPPLELFGKWQTEVYVPPPAVDGKVPRNEYGNVELFQPWMLPKGTVHIPIKGISRLAYKLKIDCAPAMMGWDSTCGWPKPILDGFIVCEEYQDILLDAWNTEEEEKLKRAEEKREKRVLDNWRKLVKGMLIVQRIKLKYV</sequence>
<feature type="compositionally biased region" description="Basic and acidic residues" evidence="7">
    <location>
        <begin position="270"/>
        <end position="280"/>
    </location>
</feature>
<keyword evidence="6" id="KW-0539">Nucleus</keyword>